<feature type="transmembrane region" description="Helical" evidence="1">
    <location>
        <begin position="12"/>
        <end position="35"/>
    </location>
</feature>
<protein>
    <submittedName>
        <fullName evidence="2">Uncharacterized protein</fullName>
    </submittedName>
</protein>
<keyword evidence="3" id="KW-1185">Reference proteome</keyword>
<gene>
    <name evidence="2" type="ORF">EDD18DRAFT_1352527</name>
</gene>
<dbReference type="InterPro" id="IPR050846">
    <property type="entry name" value="TLCD"/>
</dbReference>
<dbReference type="Proteomes" id="UP001175228">
    <property type="component" value="Unassembled WGS sequence"/>
</dbReference>
<keyword evidence="1" id="KW-0812">Transmembrane</keyword>
<organism evidence="2 3">
    <name type="scientific">Armillaria luteobubalina</name>
    <dbReference type="NCBI Taxonomy" id="153913"/>
    <lineage>
        <taxon>Eukaryota</taxon>
        <taxon>Fungi</taxon>
        <taxon>Dikarya</taxon>
        <taxon>Basidiomycota</taxon>
        <taxon>Agaricomycotina</taxon>
        <taxon>Agaricomycetes</taxon>
        <taxon>Agaricomycetidae</taxon>
        <taxon>Agaricales</taxon>
        <taxon>Marasmiineae</taxon>
        <taxon>Physalacriaceae</taxon>
        <taxon>Armillaria</taxon>
    </lineage>
</organism>
<comment type="caution">
    <text evidence="2">The sequence shown here is derived from an EMBL/GenBank/DDBJ whole genome shotgun (WGS) entry which is preliminary data.</text>
</comment>
<dbReference type="PANTHER" id="PTHR13439:SF0">
    <property type="entry name" value="TOPOISOMERASE I DAMAGE AFFECTED PROTEIN 4"/>
    <property type="match status" value="1"/>
</dbReference>
<dbReference type="GO" id="GO:0055088">
    <property type="term" value="P:lipid homeostasis"/>
    <property type="evidence" value="ECO:0007669"/>
    <property type="project" value="TreeGrafter"/>
</dbReference>
<dbReference type="AlphaFoldDB" id="A0AA39Q6V4"/>
<evidence type="ECO:0000313" key="3">
    <source>
        <dbReference type="Proteomes" id="UP001175228"/>
    </source>
</evidence>
<reference evidence="2" key="1">
    <citation type="submission" date="2023-06" db="EMBL/GenBank/DDBJ databases">
        <authorList>
            <consortium name="Lawrence Berkeley National Laboratory"/>
            <person name="Ahrendt S."/>
            <person name="Sahu N."/>
            <person name="Indic B."/>
            <person name="Wong-Bajracharya J."/>
            <person name="Merenyi Z."/>
            <person name="Ke H.-M."/>
            <person name="Monk M."/>
            <person name="Kocsube S."/>
            <person name="Drula E."/>
            <person name="Lipzen A."/>
            <person name="Balint B."/>
            <person name="Henrissat B."/>
            <person name="Andreopoulos B."/>
            <person name="Martin F.M."/>
            <person name="Harder C.B."/>
            <person name="Rigling D."/>
            <person name="Ford K.L."/>
            <person name="Foster G.D."/>
            <person name="Pangilinan J."/>
            <person name="Papanicolaou A."/>
            <person name="Barry K."/>
            <person name="LaButti K."/>
            <person name="Viragh M."/>
            <person name="Koriabine M."/>
            <person name="Yan M."/>
            <person name="Riley R."/>
            <person name="Champramary S."/>
            <person name="Plett K.L."/>
            <person name="Tsai I.J."/>
            <person name="Slot J."/>
            <person name="Sipos G."/>
            <person name="Plett J."/>
            <person name="Nagy L.G."/>
            <person name="Grigoriev I.V."/>
        </authorList>
    </citation>
    <scope>NUCLEOTIDE SEQUENCE</scope>
    <source>
        <strain evidence="2">HWK02</strain>
    </source>
</reference>
<proteinExistence type="predicted"/>
<dbReference type="EMBL" id="JAUEPU010000014">
    <property type="protein sequence ID" value="KAK0496685.1"/>
    <property type="molecule type" value="Genomic_DNA"/>
</dbReference>
<keyword evidence="1" id="KW-1133">Transmembrane helix</keyword>
<dbReference type="PANTHER" id="PTHR13439">
    <property type="entry name" value="CT120 PROTEIN"/>
    <property type="match status" value="1"/>
</dbReference>
<keyword evidence="1" id="KW-0472">Membrane</keyword>
<name>A0AA39Q6V4_9AGAR</name>
<accession>A0AA39Q6V4</accession>
<dbReference type="GO" id="GO:0005783">
    <property type="term" value="C:endoplasmic reticulum"/>
    <property type="evidence" value="ECO:0007669"/>
    <property type="project" value="TreeGrafter"/>
</dbReference>
<sequence length="158" mass="17878">MVTTYILDAGFAALPLHLPTLLISLVFFTSMQLVVMRLRARNNNWYIHVVSQAPVSLGCLSLEALDRHRALGREKDRVGQLIAISSGYFIWDTIDAIVKFVDIGFVKSISAYYATRCLLWEGSTFFLGIHWFLDKTNHTGSTFQLINGLFLLVTFFVV</sequence>
<evidence type="ECO:0000256" key="1">
    <source>
        <dbReference type="SAM" id="Phobius"/>
    </source>
</evidence>
<evidence type="ECO:0000313" key="2">
    <source>
        <dbReference type="EMBL" id="KAK0496685.1"/>
    </source>
</evidence>